<feature type="transmembrane region" description="Helical" evidence="6">
    <location>
        <begin position="174"/>
        <end position="199"/>
    </location>
</feature>
<dbReference type="AlphaFoldDB" id="A0A5J9UJP0"/>
<evidence type="ECO:0000256" key="1">
    <source>
        <dbReference type="ARBA" id="ARBA00022679"/>
    </source>
</evidence>
<comment type="caution">
    <text evidence="9">The sequence shown here is derived from an EMBL/GenBank/DDBJ whole genome shotgun (WGS) entry which is preliminary data.</text>
</comment>
<dbReference type="InterPro" id="IPR008271">
    <property type="entry name" value="Ser/Thr_kinase_AS"/>
</dbReference>
<dbReference type="SUPFAM" id="SSF56112">
    <property type="entry name" value="Protein kinase-like (PK-like)"/>
    <property type="match status" value="1"/>
</dbReference>
<feature type="signal peptide" evidence="7">
    <location>
        <begin position="1"/>
        <end position="31"/>
    </location>
</feature>
<evidence type="ECO:0000256" key="7">
    <source>
        <dbReference type="SAM" id="SignalP"/>
    </source>
</evidence>
<dbReference type="Pfam" id="PF00069">
    <property type="entry name" value="Pkinase"/>
    <property type="match status" value="1"/>
</dbReference>
<dbReference type="PROSITE" id="PS00108">
    <property type="entry name" value="PROTEIN_KINASE_ST"/>
    <property type="match status" value="1"/>
</dbReference>
<dbReference type="InterPro" id="IPR011009">
    <property type="entry name" value="Kinase-like_dom_sf"/>
</dbReference>
<dbReference type="SMART" id="SM00220">
    <property type="entry name" value="S_TKc"/>
    <property type="match status" value="1"/>
</dbReference>
<dbReference type="InterPro" id="IPR017441">
    <property type="entry name" value="Protein_kinase_ATP_BS"/>
</dbReference>
<dbReference type="Proteomes" id="UP000324897">
    <property type="component" value="Chromosome 2"/>
</dbReference>
<keyword evidence="3" id="KW-0418">Kinase</keyword>
<evidence type="ECO:0000256" key="2">
    <source>
        <dbReference type="ARBA" id="ARBA00022741"/>
    </source>
</evidence>
<feature type="domain" description="Protein kinase" evidence="8">
    <location>
        <begin position="239"/>
        <end position="550"/>
    </location>
</feature>
<keyword evidence="2 5" id="KW-0547">Nucleotide-binding</keyword>
<gene>
    <name evidence="9" type="ORF">EJB05_26063</name>
</gene>
<keyword evidence="6" id="KW-0812">Transmembrane</keyword>
<reference evidence="9 10" key="1">
    <citation type="journal article" date="2019" name="Sci. Rep.">
        <title>A high-quality genome of Eragrostis curvula grass provides insights into Poaceae evolution and supports new strategies to enhance forage quality.</title>
        <authorList>
            <person name="Carballo J."/>
            <person name="Santos B.A.C.M."/>
            <person name="Zappacosta D."/>
            <person name="Garbus I."/>
            <person name="Selva J.P."/>
            <person name="Gallo C.A."/>
            <person name="Diaz A."/>
            <person name="Albertini E."/>
            <person name="Caccamo M."/>
            <person name="Echenique V."/>
        </authorList>
    </citation>
    <scope>NUCLEOTIDE SEQUENCE [LARGE SCALE GENOMIC DNA]</scope>
    <source>
        <strain evidence="10">cv. Victoria</strain>
        <tissue evidence="9">Leaf</tissue>
    </source>
</reference>
<proteinExistence type="predicted"/>
<evidence type="ECO:0000313" key="9">
    <source>
        <dbReference type="EMBL" id="TVU23684.1"/>
    </source>
</evidence>
<evidence type="ECO:0000256" key="5">
    <source>
        <dbReference type="PROSITE-ProRule" id="PRU10141"/>
    </source>
</evidence>
<dbReference type="InterPro" id="IPR000719">
    <property type="entry name" value="Prot_kinase_dom"/>
</dbReference>
<keyword evidence="4 5" id="KW-0067">ATP-binding</keyword>
<dbReference type="EMBL" id="RWGY01000013">
    <property type="protein sequence ID" value="TVU23684.1"/>
    <property type="molecule type" value="Genomic_DNA"/>
</dbReference>
<dbReference type="Gene3D" id="3.30.200.20">
    <property type="entry name" value="Phosphorylase Kinase, domain 1"/>
    <property type="match status" value="1"/>
</dbReference>
<evidence type="ECO:0000313" key="10">
    <source>
        <dbReference type="Proteomes" id="UP000324897"/>
    </source>
</evidence>
<dbReference type="OrthoDB" id="676172at2759"/>
<organism evidence="9 10">
    <name type="scientific">Eragrostis curvula</name>
    <name type="common">weeping love grass</name>
    <dbReference type="NCBI Taxonomy" id="38414"/>
    <lineage>
        <taxon>Eukaryota</taxon>
        <taxon>Viridiplantae</taxon>
        <taxon>Streptophyta</taxon>
        <taxon>Embryophyta</taxon>
        <taxon>Tracheophyta</taxon>
        <taxon>Spermatophyta</taxon>
        <taxon>Magnoliopsida</taxon>
        <taxon>Liliopsida</taxon>
        <taxon>Poales</taxon>
        <taxon>Poaceae</taxon>
        <taxon>PACMAD clade</taxon>
        <taxon>Chloridoideae</taxon>
        <taxon>Eragrostideae</taxon>
        <taxon>Eragrostidinae</taxon>
        <taxon>Eragrostis</taxon>
    </lineage>
</organism>
<evidence type="ECO:0000256" key="3">
    <source>
        <dbReference type="ARBA" id="ARBA00022777"/>
    </source>
</evidence>
<evidence type="ECO:0000259" key="8">
    <source>
        <dbReference type="PROSITE" id="PS50011"/>
    </source>
</evidence>
<dbReference type="InterPro" id="IPR050528">
    <property type="entry name" value="L-type_Lectin-RKs"/>
</dbReference>
<feature type="non-terminal residue" evidence="9">
    <location>
        <position position="1"/>
    </location>
</feature>
<protein>
    <recommendedName>
        <fullName evidence="8">Protein kinase domain-containing protein</fullName>
    </recommendedName>
</protein>
<feature type="binding site" evidence="5">
    <location>
        <position position="275"/>
    </location>
    <ligand>
        <name>ATP</name>
        <dbReference type="ChEBI" id="CHEBI:30616"/>
    </ligand>
</feature>
<dbReference type="GO" id="GO:0004672">
    <property type="term" value="F:protein kinase activity"/>
    <property type="evidence" value="ECO:0007669"/>
    <property type="project" value="InterPro"/>
</dbReference>
<keyword evidence="10" id="KW-1185">Reference proteome</keyword>
<dbReference type="GO" id="GO:0005524">
    <property type="term" value="F:ATP binding"/>
    <property type="evidence" value="ECO:0007669"/>
    <property type="project" value="UniProtKB-UniRule"/>
</dbReference>
<dbReference type="FunFam" id="1.10.510.10:FF:000444">
    <property type="entry name" value="probable L-type lectin-domain containing receptor kinase S.5"/>
    <property type="match status" value="1"/>
</dbReference>
<dbReference type="Gramene" id="TVU23684">
    <property type="protein sequence ID" value="TVU23684"/>
    <property type="gene ID" value="EJB05_26063"/>
</dbReference>
<sequence length="610" mass="66640">MARSSAHTLRAAARRLALLLILCIFCGVAAGEVVTHNIPAFNAATDDQYYIQLTKSGLTTTVIGGYESFQFSAAYNTSEGFVLLSTPVDFWRSGVEASFSTSFTLVAGAGPVSFAVRGISSNIIMAPRAPTPANASAAGLAFAAKVGDVMVGVRDWNLTVDSNLPVDHSGPNTLVVVLSAVLGSAAAIAISTTAVYLYFNSKYRRWSKEQGKLAKVMRGLPGVPVEIEFADIKKATKNFHDTMKLGKGGFGAVYRCTLPAAASREGEAMEVAVKKFTQEVEDQRYDDFLAEVSIINRLRHRNIVPLVENGTSSGWSYNKGVPVLVYEYMTNGSLDQHLFRRGGRDNHDPRDATMWHWGTRYNIVRDIATGLHYVHHEHEPMVLHRDIKTSNIMLDSTFRARLGDFGIASTVAANKSYVTGLAGTFGYIGPDYAMSGKATRQTDIYAFGVLILEVVTGKKNADVQPDDAHITDWVWRLYRQGMLLQAIDSMLTAGDKPDKDILIDEAERLLLLGLACTNPNPSNRPSMVEVVQIINKLSPMPDVPLERPAFVWPPEDWHTCNSMYSTTVSDWESSSIKSSSINTMDRVLLSQDQPSSTSTGEPPLVVKLGV</sequence>
<dbReference type="PANTHER" id="PTHR27007">
    <property type="match status" value="1"/>
</dbReference>
<feature type="chain" id="PRO_5023905996" description="Protein kinase domain-containing protein" evidence="7">
    <location>
        <begin position="32"/>
        <end position="610"/>
    </location>
</feature>
<accession>A0A5J9UJP0</accession>
<keyword evidence="1" id="KW-0808">Transferase</keyword>
<keyword evidence="6" id="KW-1133">Transmembrane helix</keyword>
<keyword evidence="7" id="KW-0732">Signal</keyword>
<dbReference type="PROSITE" id="PS00107">
    <property type="entry name" value="PROTEIN_KINASE_ATP"/>
    <property type="match status" value="1"/>
</dbReference>
<dbReference type="PROSITE" id="PS50011">
    <property type="entry name" value="PROTEIN_KINASE_DOM"/>
    <property type="match status" value="1"/>
</dbReference>
<dbReference type="Gene3D" id="1.10.510.10">
    <property type="entry name" value="Transferase(Phosphotransferase) domain 1"/>
    <property type="match status" value="1"/>
</dbReference>
<evidence type="ECO:0000256" key="6">
    <source>
        <dbReference type="SAM" id="Phobius"/>
    </source>
</evidence>
<keyword evidence="6" id="KW-0472">Membrane</keyword>
<evidence type="ECO:0000256" key="4">
    <source>
        <dbReference type="ARBA" id="ARBA00022840"/>
    </source>
</evidence>
<name>A0A5J9UJP0_9POAL</name>